<gene>
    <name evidence="4 6" type="primary">rpsR</name>
    <name evidence="6" type="ORF">C0186_00610</name>
</gene>
<comment type="similarity">
    <text evidence="1 4 5">Belongs to the bacterial ribosomal protein bS18 family.</text>
</comment>
<keyword evidence="3 4" id="KW-0687">Ribonucleoprotein</keyword>
<keyword evidence="2 4" id="KW-0689">Ribosomal protein</keyword>
<dbReference type="AlphaFoldDB" id="A0A2J6WQJ4"/>
<dbReference type="Pfam" id="PF01084">
    <property type="entry name" value="Ribosomal_S18"/>
    <property type="match status" value="1"/>
</dbReference>
<dbReference type="GO" id="GO:0070181">
    <property type="term" value="F:small ribosomal subunit rRNA binding"/>
    <property type="evidence" value="ECO:0007669"/>
    <property type="project" value="TreeGrafter"/>
</dbReference>
<dbReference type="Gene3D" id="4.10.640.10">
    <property type="entry name" value="Ribosomal protein S18"/>
    <property type="match status" value="1"/>
</dbReference>
<evidence type="ECO:0000256" key="1">
    <source>
        <dbReference type="ARBA" id="ARBA00005589"/>
    </source>
</evidence>
<protein>
    <recommendedName>
        <fullName evidence="4">Small ribosomal subunit protein bS18</fullName>
    </recommendedName>
</protein>
<evidence type="ECO:0000256" key="5">
    <source>
        <dbReference type="RuleBase" id="RU003910"/>
    </source>
</evidence>
<evidence type="ECO:0000256" key="2">
    <source>
        <dbReference type="ARBA" id="ARBA00022980"/>
    </source>
</evidence>
<dbReference type="HAMAP" id="MF_00270">
    <property type="entry name" value="Ribosomal_bS18"/>
    <property type="match status" value="1"/>
</dbReference>
<proteinExistence type="inferred from homology"/>
<accession>A0A2J6WQJ4</accession>
<comment type="function">
    <text evidence="4">Binds as a heterodimer with protein bS6 to the central domain of the 16S rRNA, where it helps stabilize the platform of the 30S subunit.</text>
</comment>
<dbReference type="GO" id="GO:0006412">
    <property type="term" value="P:translation"/>
    <property type="evidence" value="ECO:0007669"/>
    <property type="project" value="UniProtKB-UniRule"/>
</dbReference>
<evidence type="ECO:0000313" key="7">
    <source>
        <dbReference type="Proteomes" id="UP000242288"/>
    </source>
</evidence>
<dbReference type="InterPro" id="IPR036870">
    <property type="entry name" value="Ribosomal_bS18_sf"/>
</dbReference>
<dbReference type="InterPro" id="IPR001648">
    <property type="entry name" value="Ribosomal_bS18"/>
</dbReference>
<reference evidence="6 7" key="1">
    <citation type="submission" date="2018-01" db="EMBL/GenBank/DDBJ databases">
        <title>Metagenomic assembled genomes from two thermal pools in the Uzon Caldera, Kamchatka, Russia.</title>
        <authorList>
            <person name="Wilkins L."/>
            <person name="Ettinger C."/>
        </authorList>
    </citation>
    <scope>NUCLEOTIDE SEQUENCE [LARGE SCALE GENOMIC DNA]</scope>
    <source>
        <strain evidence="6">ZAV-04</strain>
    </source>
</reference>
<evidence type="ECO:0000256" key="3">
    <source>
        <dbReference type="ARBA" id="ARBA00023274"/>
    </source>
</evidence>
<dbReference type="PANTHER" id="PTHR13479:SF40">
    <property type="entry name" value="SMALL RIBOSOMAL SUBUNIT PROTEIN BS18M"/>
    <property type="match status" value="1"/>
</dbReference>
<dbReference type="Proteomes" id="UP000242288">
    <property type="component" value="Unassembled WGS sequence"/>
</dbReference>
<name>A0A2J6WQJ4_9BACT</name>
<keyword evidence="4" id="KW-0694">RNA-binding</keyword>
<sequence>MQQATQRRFFKKKYCRFCAEKIDFIDYKNVKMLRGFMTERGKILSRKMTGTCSKHQRQLTRAIKRARSIALLPYIEI</sequence>
<comment type="subunit">
    <text evidence="4">Part of the 30S ribosomal subunit. Forms a tight heterodimer with protein bS6.</text>
</comment>
<evidence type="ECO:0000313" key="6">
    <source>
        <dbReference type="EMBL" id="PMP72635.1"/>
    </source>
</evidence>
<evidence type="ECO:0000256" key="4">
    <source>
        <dbReference type="HAMAP-Rule" id="MF_00270"/>
    </source>
</evidence>
<dbReference type="SUPFAM" id="SSF46911">
    <property type="entry name" value="Ribosomal protein S18"/>
    <property type="match status" value="1"/>
</dbReference>
<dbReference type="EMBL" id="PNIO01000006">
    <property type="protein sequence ID" value="PMP72635.1"/>
    <property type="molecule type" value="Genomic_DNA"/>
</dbReference>
<dbReference type="PANTHER" id="PTHR13479">
    <property type="entry name" value="30S RIBOSOMAL PROTEIN S18"/>
    <property type="match status" value="1"/>
</dbReference>
<organism evidence="6 7">
    <name type="scientific">Thermodesulfovibrio aggregans</name>
    <dbReference type="NCBI Taxonomy" id="86166"/>
    <lineage>
        <taxon>Bacteria</taxon>
        <taxon>Pseudomonadati</taxon>
        <taxon>Nitrospirota</taxon>
        <taxon>Thermodesulfovibrionia</taxon>
        <taxon>Thermodesulfovibrionales</taxon>
        <taxon>Thermodesulfovibrionaceae</taxon>
        <taxon>Thermodesulfovibrio</taxon>
    </lineage>
</organism>
<comment type="caution">
    <text evidence="6">The sequence shown here is derived from an EMBL/GenBank/DDBJ whole genome shotgun (WGS) entry which is preliminary data.</text>
</comment>
<dbReference type="GO" id="GO:0022627">
    <property type="term" value="C:cytosolic small ribosomal subunit"/>
    <property type="evidence" value="ECO:0007669"/>
    <property type="project" value="TreeGrafter"/>
</dbReference>
<dbReference type="PRINTS" id="PR00974">
    <property type="entry name" value="RIBOSOMALS18"/>
</dbReference>
<dbReference type="NCBIfam" id="TIGR00165">
    <property type="entry name" value="S18"/>
    <property type="match status" value="1"/>
</dbReference>
<keyword evidence="4" id="KW-0699">rRNA-binding</keyword>
<dbReference type="GO" id="GO:0003735">
    <property type="term" value="F:structural constituent of ribosome"/>
    <property type="evidence" value="ECO:0007669"/>
    <property type="project" value="InterPro"/>
</dbReference>